<sequence>MVLCSTLRVRKEGADGEKLHVRARYYSDLIVSIIMLLVGIGIGITAWLGSSQLNWDFMLCGFLFLLALINVLSGLRGLIYDVRFEDLIVDKANGTMTRATFGMFGQARQESDVPLSEITQCAAEFVPRRLKQDAWARRSAAKGGHVEVRAVVKLGQSEPQPLLAGPDTVNAECSASYCGCIGPLSRSLCTDFATGEAELAGALNEFLELTRDRATRPPNEVVRGMVETAMEAPSTSLKGDRGEGLGPPCSVLWTPIQPLTCCVPFVGHMGITDSAGRHASPDALCRLSNHMLFGAPARYISYSPQSLEKWDEAVAQADEEYRHKIHCMVCGSDCHSHTARALDLSNAGGCACHNKVELAAHVFFCGRHVGMGGFLKTWLGFALLAGIWYLTHL</sequence>
<dbReference type="STRING" id="2903.R1C6B7"/>
<accession>A0A0D3J3P8</accession>
<dbReference type="KEGG" id="ehx:EMIHUDRAFT_196227"/>
<dbReference type="EnsemblProtists" id="EOD18133">
    <property type="protein sequence ID" value="EOD18133"/>
    <property type="gene ID" value="EMIHUDRAFT_196227"/>
</dbReference>
<evidence type="ECO:0000313" key="2">
    <source>
        <dbReference type="EnsemblProtists" id="EOD18133"/>
    </source>
</evidence>
<dbReference type="Proteomes" id="UP000013827">
    <property type="component" value="Unassembled WGS sequence"/>
</dbReference>
<dbReference type="InterPro" id="IPR008496">
    <property type="entry name" value="TMEM222/RTE1"/>
</dbReference>
<dbReference type="eggNOG" id="KOG3150">
    <property type="taxonomic scope" value="Eukaryota"/>
</dbReference>
<dbReference type="PANTHER" id="PTHR20921:SF0">
    <property type="entry name" value="TRANSMEMBRANE PROTEIN 222"/>
    <property type="match status" value="1"/>
</dbReference>
<dbReference type="PANTHER" id="PTHR20921">
    <property type="entry name" value="TRANSMEMBRANE PROTEIN 222"/>
    <property type="match status" value="1"/>
</dbReference>
<organism evidence="2 3">
    <name type="scientific">Emiliania huxleyi (strain CCMP1516)</name>
    <dbReference type="NCBI Taxonomy" id="280463"/>
    <lineage>
        <taxon>Eukaryota</taxon>
        <taxon>Haptista</taxon>
        <taxon>Haptophyta</taxon>
        <taxon>Prymnesiophyceae</taxon>
        <taxon>Isochrysidales</taxon>
        <taxon>Noelaerhabdaceae</taxon>
        <taxon>Emiliania</taxon>
    </lineage>
</organism>
<evidence type="ECO:0000256" key="1">
    <source>
        <dbReference type="SAM" id="Phobius"/>
    </source>
</evidence>
<dbReference type="AlphaFoldDB" id="A0A0D3J3P8"/>
<feature type="transmembrane region" description="Helical" evidence="1">
    <location>
        <begin position="29"/>
        <end position="49"/>
    </location>
</feature>
<reference evidence="2" key="2">
    <citation type="submission" date="2024-10" db="UniProtKB">
        <authorList>
            <consortium name="EnsemblProtists"/>
        </authorList>
    </citation>
    <scope>IDENTIFICATION</scope>
</reference>
<proteinExistence type="predicted"/>
<keyword evidence="1" id="KW-1133">Transmembrane helix</keyword>
<keyword evidence="1" id="KW-0812">Transmembrane</keyword>
<evidence type="ECO:0000313" key="3">
    <source>
        <dbReference type="Proteomes" id="UP000013827"/>
    </source>
</evidence>
<keyword evidence="3" id="KW-1185">Reference proteome</keyword>
<feature type="transmembrane region" description="Helical" evidence="1">
    <location>
        <begin position="373"/>
        <end position="391"/>
    </location>
</feature>
<dbReference type="PaxDb" id="2903-EOD18133"/>
<dbReference type="RefSeq" id="XP_005770562.1">
    <property type="nucleotide sequence ID" value="XM_005770505.1"/>
</dbReference>
<protein>
    <submittedName>
        <fullName evidence="2">Uncharacterized protein</fullName>
    </submittedName>
</protein>
<dbReference type="Pfam" id="PF05608">
    <property type="entry name" value="RTE1"/>
    <property type="match status" value="2"/>
</dbReference>
<reference evidence="3" key="1">
    <citation type="journal article" date="2013" name="Nature">
        <title>Pan genome of the phytoplankton Emiliania underpins its global distribution.</title>
        <authorList>
            <person name="Read B.A."/>
            <person name="Kegel J."/>
            <person name="Klute M.J."/>
            <person name="Kuo A."/>
            <person name="Lefebvre S.C."/>
            <person name="Maumus F."/>
            <person name="Mayer C."/>
            <person name="Miller J."/>
            <person name="Monier A."/>
            <person name="Salamov A."/>
            <person name="Young J."/>
            <person name="Aguilar M."/>
            <person name="Claverie J.M."/>
            <person name="Frickenhaus S."/>
            <person name="Gonzalez K."/>
            <person name="Herman E.K."/>
            <person name="Lin Y.C."/>
            <person name="Napier J."/>
            <person name="Ogata H."/>
            <person name="Sarno A.F."/>
            <person name="Shmutz J."/>
            <person name="Schroeder D."/>
            <person name="de Vargas C."/>
            <person name="Verret F."/>
            <person name="von Dassow P."/>
            <person name="Valentin K."/>
            <person name="Van de Peer Y."/>
            <person name="Wheeler G."/>
            <person name="Dacks J.B."/>
            <person name="Delwiche C.F."/>
            <person name="Dyhrman S.T."/>
            <person name="Glockner G."/>
            <person name="John U."/>
            <person name="Richards T."/>
            <person name="Worden A.Z."/>
            <person name="Zhang X."/>
            <person name="Grigoriev I.V."/>
            <person name="Allen A.E."/>
            <person name="Bidle K."/>
            <person name="Borodovsky M."/>
            <person name="Bowler C."/>
            <person name="Brownlee C."/>
            <person name="Cock J.M."/>
            <person name="Elias M."/>
            <person name="Gladyshev V.N."/>
            <person name="Groth M."/>
            <person name="Guda C."/>
            <person name="Hadaegh A."/>
            <person name="Iglesias-Rodriguez M.D."/>
            <person name="Jenkins J."/>
            <person name="Jones B.M."/>
            <person name="Lawson T."/>
            <person name="Leese F."/>
            <person name="Lindquist E."/>
            <person name="Lobanov A."/>
            <person name="Lomsadze A."/>
            <person name="Malik S.B."/>
            <person name="Marsh M.E."/>
            <person name="Mackinder L."/>
            <person name="Mock T."/>
            <person name="Mueller-Roeber B."/>
            <person name="Pagarete A."/>
            <person name="Parker M."/>
            <person name="Probert I."/>
            <person name="Quesneville H."/>
            <person name="Raines C."/>
            <person name="Rensing S.A."/>
            <person name="Riano-Pachon D.M."/>
            <person name="Richier S."/>
            <person name="Rokitta S."/>
            <person name="Shiraiwa Y."/>
            <person name="Soanes D.M."/>
            <person name="van der Giezen M."/>
            <person name="Wahlund T.M."/>
            <person name="Williams B."/>
            <person name="Wilson W."/>
            <person name="Wolfe G."/>
            <person name="Wurch L.L."/>
        </authorList>
    </citation>
    <scope>NUCLEOTIDE SEQUENCE</scope>
</reference>
<feature type="transmembrane region" description="Helical" evidence="1">
    <location>
        <begin position="55"/>
        <end position="75"/>
    </location>
</feature>
<name>A0A0D3J3P8_EMIH1</name>
<keyword evidence="1" id="KW-0472">Membrane</keyword>
<dbReference type="HOGENOM" id="CLU_702906_0_0_1"/>
<dbReference type="GeneID" id="19046134"/>